<dbReference type="PANTHER" id="PTHR31290">
    <property type="entry name" value="UV-DAMAGE ENDONUCLEASE"/>
    <property type="match status" value="1"/>
</dbReference>
<gene>
    <name evidence="9" type="ORF">LTR24_004438</name>
</gene>
<keyword evidence="8" id="KW-0812">Transmembrane</keyword>
<feature type="compositionally biased region" description="Low complexity" evidence="7">
    <location>
        <begin position="24"/>
        <end position="42"/>
    </location>
</feature>
<feature type="region of interest" description="Disordered" evidence="7">
    <location>
        <begin position="914"/>
        <end position="963"/>
    </location>
</feature>
<feature type="compositionally biased region" description="Acidic residues" evidence="7">
    <location>
        <begin position="555"/>
        <end position="565"/>
    </location>
</feature>
<evidence type="ECO:0000256" key="5">
    <source>
        <dbReference type="ARBA" id="ARBA00022801"/>
    </source>
</evidence>
<feature type="compositionally biased region" description="Basic and acidic residues" evidence="7">
    <location>
        <begin position="139"/>
        <end position="150"/>
    </location>
</feature>
<feature type="compositionally biased region" description="Polar residues" evidence="7">
    <location>
        <begin position="941"/>
        <end position="957"/>
    </location>
</feature>
<dbReference type="EMBL" id="JAVRRG010000046">
    <property type="protein sequence ID" value="KAK5093178.1"/>
    <property type="molecule type" value="Genomic_DNA"/>
</dbReference>
<evidence type="ECO:0000256" key="8">
    <source>
        <dbReference type="SAM" id="Phobius"/>
    </source>
</evidence>
<feature type="compositionally biased region" description="Basic and acidic residues" evidence="7">
    <location>
        <begin position="228"/>
        <end position="239"/>
    </location>
</feature>
<feature type="region of interest" description="Disordered" evidence="7">
    <location>
        <begin position="215"/>
        <end position="241"/>
    </location>
</feature>
<feature type="compositionally biased region" description="Polar residues" evidence="7">
    <location>
        <begin position="689"/>
        <end position="698"/>
    </location>
</feature>
<protein>
    <submittedName>
        <fullName evidence="9">Uncharacterized protein</fullName>
    </submittedName>
</protein>
<dbReference type="InterPro" id="IPR036237">
    <property type="entry name" value="Xyl_isomerase-like_sf"/>
</dbReference>
<reference evidence="9 10" key="1">
    <citation type="submission" date="2023-08" db="EMBL/GenBank/DDBJ databases">
        <title>Black Yeasts Isolated from many extreme environments.</title>
        <authorList>
            <person name="Coleine C."/>
            <person name="Stajich J.E."/>
            <person name="Selbmann L."/>
        </authorList>
    </citation>
    <scope>NUCLEOTIDE SEQUENCE [LARGE SCALE GENOMIC DNA]</scope>
    <source>
        <strain evidence="9 10">CCFEE 5885</strain>
    </source>
</reference>
<feature type="compositionally biased region" description="Basic and acidic residues" evidence="7">
    <location>
        <begin position="604"/>
        <end position="625"/>
    </location>
</feature>
<evidence type="ECO:0000313" key="9">
    <source>
        <dbReference type="EMBL" id="KAK5093178.1"/>
    </source>
</evidence>
<keyword evidence="6" id="KW-0234">DNA repair</keyword>
<dbReference type="Gene3D" id="3.20.20.150">
    <property type="entry name" value="Divalent-metal-dependent TIM barrel enzymes"/>
    <property type="match status" value="1"/>
</dbReference>
<feature type="region of interest" description="Disordered" evidence="7">
    <location>
        <begin position="985"/>
        <end position="1006"/>
    </location>
</feature>
<feature type="region of interest" description="Disordered" evidence="7">
    <location>
        <begin position="534"/>
        <end position="572"/>
    </location>
</feature>
<evidence type="ECO:0000256" key="7">
    <source>
        <dbReference type="SAM" id="MobiDB-lite"/>
    </source>
</evidence>
<dbReference type="SUPFAM" id="SSF51658">
    <property type="entry name" value="Xylose isomerase-like"/>
    <property type="match status" value="1"/>
</dbReference>
<dbReference type="Proteomes" id="UP001345013">
    <property type="component" value="Unassembled WGS sequence"/>
</dbReference>
<dbReference type="Pfam" id="PF03851">
    <property type="entry name" value="UvdE"/>
    <property type="match status" value="1"/>
</dbReference>
<keyword evidence="10" id="KW-1185">Reference proteome</keyword>
<dbReference type="InterPro" id="IPR004601">
    <property type="entry name" value="UvdE"/>
</dbReference>
<feature type="compositionally biased region" description="Low complexity" evidence="7">
    <location>
        <begin position="626"/>
        <end position="642"/>
    </location>
</feature>
<evidence type="ECO:0000256" key="4">
    <source>
        <dbReference type="ARBA" id="ARBA00022769"/>
    </source>
</evidence>
<feature type="compositionally biased region" description="Acidic residues" evidence="7">
    <location>
        <begin position="699"/>
        <end position="717"/>
    </location>
</feature>
<keyword evidence="3" id="KW-0227">DNA damage</keyword>
<dbReference type="PANTHER" id="PTHR31290:SF5">
    <property type="entry name" value="UV-DAMAGE ENDONUCLEASE"/>
    <property type="match status" value="1"/>
</dbReference>
<name>A0ABR0KBU2_9EURO</name>
<feature type="region of interest" description="Disordered" evidence="7">
    <location>
        <begin position="599"/>
        <end position="735"/>
    </location>
</feature>
<proteinExistence type="predicted"/>
<evidence type="ECO:0000313" key="10">
    <source>
        <dbReference type="Proteomes" id="UP001345013"/>
    </source>
</evidence>
<accession>A0ABR0KBU2</accession>
<feature type="compositionally biased region" description="Low complexity" evidence="7">
    <location>
        <begin position="106"/>
        <end position="115"/>
    </location>
</feature>
<keyword evidence="1" id="KW-0540">Nuclease</keyword>
<keyword evidence="5" id="KW-0378">Hydrolase</keyword>
<feature type="compositionally biased region" description="Low complexity" evidence="7">
    <location>
        <begin position="126"/>
        <end position="136"/>
    </location>
</feature>
<feature type="transmembrane region" description="Helical" evidence="8">
    <location>
        <begin position="858"/>
        <end position="879"/>
    </location>
</feature>
<organism evidence="9 10">
    <name type="scientific">Lithohypha guttulata</name>
    <dbReference type="NCBI Taxonomy" id="1690604"/>
    <lineage>
        <taxon>Eukaryota</taxon>
        <taxon>Fungi</taxon>
        <taxon>Dikarya</taxon>
        <taxon>Ascomycota</taxon>
        <taxon>Pezizomycotina</taxon>
        <taxon>Eurotiomycetes</taxon>
        <taxon>Chaetothyriomycetidae</taxon>
        <taxon>Chaetothyriales</taxon>
        <taxon>Trichomeriaceae</taxon>
        <taxon>Lithohypha</taxon>
    </lineage>
</organism>
<feature type="region of interest" description="Disordered" evidence="7">
    <location>
        <begin position="1"/>
        <end position="157"/>
    </location>
</feature>
<sequence length="1006" mass="110544">MAKRKRSTVQEGQAASIMPPPSASIPSMPRMVAAPVVAPVRRASSRRTQPPPADIDPNPERNPDVQDAQSALRASPDAEREEKNAAGTGGKKSAPRNTPKKSINASESDSSLSEMSDVEPPTPVVSTLAKTASTKKQASKNEDNVVKADPEADDDEAADPEELTAAMTRPPAVNSSYLPLPWKGRLGYACLNTYLRQATPPVFSSRTCRIASILEHRHPLQDPTQPEHATKNRPDKKQPADVARGQAYVEALGVANAKDIAKMLRWNDRYNIKFLRLSSEMFPFASHDVYGYKLAPFASGALGEAGRVAAELGHRLTTHPGQFTQLGSPRPEVITAAIHDLEYHCELLDLLKLPPQLNRDAVMILHMGGVFGDKAATIARFKENYAKLPQKIKDRLVLENDDVCYTVHDLLPVCEELNIPFVLDYHHNNILFDADKLREGTLDIMELYPRIKATWDRKGITQKMHYSEPCPGAITARQRRKHSPRVYTLPPCAQDMDLMIEAKDKEQAVFEVMRTLRLPGHEKINDMLPYVRLDENKPWKPPKKKKTPKKQKAVDEEEDLLEEPEPQPPAIVPEQEVAMGGPDNRVYWHVGFEEWLRPKKREVKPRDPEKAKTTAEKAAQRRAEKAAWQAAREASAEAGGPEESVKAETASEAGDVPKVEIDKSKSVYTKTKTSKAKPVRAPSSKKTTKTAVLTPSASDQDEPDEDLSMPDLTDGDDEPSKQTTPAVAPAISRRQSSRVLADRDLPIATWKKAVEGLTGAAVIYTIFAVLLVLFLGGKTFFGFLAVVLDLLFVGAFIAVAWFTRHGASSCSGNVQTPLGNGPTNSNSPGYGNDGFGFGGGENSTYFPNLGTACRLNTAVFAVSIIAIFLFLLSAIWQVLMVRHHKKEKRYGPGPNNNYTKGSGKTPFWKRGRKAHNTKDAEAATTGTAMHHTRPSHETGITIGNNAYRTEPSNTYGNTEPKYGEPGYGDNSDMGYTNPNAGYERNLPAHGQAPVYDKVTTGNRGTF</sequence>
<keyword evidence="4" id="KW-0228">DNA excision</keyword>
<feature type="compositionally biased region" description="Basic and acidic residues" evidence="7">
    <location>
        <begin position="655"/>
        <end position="665"/>
    </location>
</feature>
<evidence type="ECO:0000256" key="2">
    <source>
        <dbReference type="ARBA" id="ARBA00022759"/>
    </source>
</evidence>
<evidence type="ECO:0000256" key="3">
    <source>
        <dbReference type="ARBA" id="ARBA00022763"/>
    </source>
</evidence>
<evidence type="ECO:0000256" key="6">
    <source>
        <dbReference type="ARBA" id="ARBA00023204"/>
    </source>
</evidence>
<feature type="transmembrane region" description="Helical" evidence="8">
    <location>
        <begin position="756"/>
        <end position="775"/>
    </location>
</feature>
<keyword evidence="2" id="KW-0255">Endonuclease</keyword>
<feature type="transmembrane region" description="Helical" evidence="8">
    <location>
        <begin position="780"/>
        <end position="802"/>
    </location>
</feature>
<dbReference type="NCBIfam" id="TIGR00629">
    <property type="entry name" value="uvde"/>
    <property type="match status" value="1"/>
</dbReference>
<feature type="compositionally biased region" description="Basic residues" evidence="7">
    <location>
        <begin position="540"/>
        <end position="551"/>
    </location>
</feature>
<keyword evidence="8" id="KW-0472">Membrane</keyword>
<comment type="caution">
    <text evidence="9">The sequence shown here is derived from an EMBL/GenBank/DDBJ whole genome shotgun (WGS) entry which is preliminary data.</text>
</comment>
<evidence type="ECO:0000256" key="1">
    <source>
        <dbReference type="ARBA" id="ARBA00022722"/>
    </source>
</evidence>
<keyword evidence="8" id="KW-1133">Transmembrane helix</keyword>